<proteinExistence type="predicted"/>
<keyword evidence="1" id="KW-1133">Transmembrane helix</keyword>
<feature type="transmembrane region" description="Helical" evidence="1">
    <location>
        <begin position="163"/>
        <end position="180"/>
    </location>
</feature>
<feature type="transmembrane region" description="Helical" evidence="1">
    <location>
        <begin position="82"/>
        <end position="103"/>
    </location>
</feature>
<comment type="caution">
    <text evidence="4">The sequence shown here is derived from an EMBL/GenBank/DDBJ whole genome shotgun (WGS) entry which is preliminary data.</text>
</comment>
<gene>
    <name evidence="4" type="ORF">Asi02nite_45320</name>
</gene>
<dbReference type="Pfam" id="PF01569">
    <property type="entry name" value="PAP2"/>
    <property type="match status" value="1"/>
</dbReference>
<evidence type="ECO:0000313" key="5">
    <source>
        <dbReference type="Proteomes" id="UP000604117"/>
    </source>
</evidence>
<feature type="chain" id="PRO_5046888970" description="Phosphatidic acid phosphatase type 2/haloperoxidase domain-containing protein" evidence="2">
    <location>
        <begin position="24"/>
        <end position="224"/>
    </location>
</feature>
<protein>
    <recommendedName>
        <fullName evidence="3">Phosphatidic acid phosphatase type 2/haloperoxidase domain-containing protein</fullName>
    </recommendedName>
</protein>
<dbReference type="SUPFAM" id="SSF48317">
    <property type="entry name" value="Acid phosphatase/Vanadium-dependent haloperoxidase"/>
    <property type="match status" value="1"/>
</dbReference>
<feature type="transmembrane region" description="Helical" evidence="1">
    <location>
        <begin position="52"/>
        <end position="75"/>
    </location>
</feature>
<evidence type="ECO:0000313" key="4">
    <source>
        <dbReference type="EMBL" id="GIF75014.1"/>
    </source>
</evidence>
<evidence type="ECO:0000256" key="2">
    <source>
        <dbReference type="SAM" id="SignalP"/>
    </source>
</evidence>
<dbReference type="EMBL" id="BONE01000037">
    <property type="protein sequence ID" value="GIF75014.1"/>
    <property type="molecule type" value="Genomic_DNA"/>
</dbReference>
<keyword evidence="2" id="KW-0732">Signal</keyword>
<feature type="transmembrane region" description="Helical" evidence="1">
    <location>
        <begin position="186"/>
        <end position="207"/>
    </location>
</feature>
<keyword evidence="1" id="KW-0472">Membrane</keyword>
<feature type="transmembrane region" description="Helical" evidence="1">
    <location>
        <begin position="132"/>
        <end position="151"/>
    </location>
</feature>
<keyword evidence="5" id="KW-1185">Reference proteome</keyword>
<sequence>MGRQWWAAVALLAGFAALTAALAAGAFLDADIAVRDWSDAHRPRPGFLVAKAAYFLGSANLIAAILLVGAALLAVRDRTPRPVLLVVGTAAISYVVVVPLKIWTDRSAPHAPWYDAVELFANDAGWSYPSGHVVNTLIWYPVLVLLLEQALRRPLATATRRAVLVAPVVVVFAAVTYLGYHWLTDSFAGVLLGLALWLGLLGPLATVRASRRSVAERRGVHIEQ</sequence>
<dbReference type="InterPro" id="IPR036938">
    <property type="entry name" value="PAP2/HPO_sf"/>
</dbReference>
<accession>A0ABQ4CUQ7</accession>
<dbReference type="InterPro" id="IPR000326">
    <property type="entry name" value="PAP2/HPO"/>
</dbReference>
<dbReference type="Gene3D" id="1.20.144.10">
    <property type="entry name" value="Phosphatidic acid phosphatase type 2/haloperoxidase"/>
    <property type="match status" value="1"/>
</dbReference>
<name>A0ABQ4CUQ7_9ACTN</name>
<organism evidence="4 5">
    <name type="scientific">Asanoa siamensis</name>
    <dbReference type="NCBI Taxonomy" id="926357"/>
    <lineage>
        <taxon>Bacteria</taxon>
        <taxon>Bacillati</taxon>
        <taxon>Actinomycetota</taxon>
        <taxon>Actinomycetes</taxon>
        <taxon>Micromonosporales</taxon>
        <taxon>Micromonosporaceae</taxon>
        <taxon>Asanoa</taxon>
    </lineage>
</organism>
<reference evidence="4 5" key="1">
    <citation type="submission" date="2021-01" db="EMBL/GenBank/DDBJ databases">
        <title>Whole genome shotgun sequence of Asanoa siamensis NBRC 107932.</title>
        <authorList>
            <person name="Komaki H."/>
            <person name="Tamura T."/>
        </authorList>
    </citation>
    <scope>NUCLEOTIDE SEQUENCE [LARGE SCALE GENOMIC DNA]</scope>
    <source>
        <strain evidence="4 5">NBRC 107932</strain>
    </source>
</reference>
<evidence type="ECO:0000256" key="1">
    <source>
        <dbReference type="SAM" id="Phobius"/>
    </source>
</evidence>
<dbReference type="Proteomes" id="UP000604117">
    <property type="component" value="Unassembled WGS sequence"/>
</dbReference>
<feature type="signal peptide" evidence="2">
    <location>
        <begin position="1"/>
        <end position="23"/>
    </location>
</feature>
<dbReference type="RefSeq" id="WP_203715895.1">
    <property type="nucleotide sequence ID" value="NZ_BONE01000037.1"/>
</dbReference>
<feature type="domain" description="Phosphatidic acid phosphatase type 2/haloperoxidase" evidence="3">
    <location>
        <begin position="83"/>
        <end position="199"/>
    </location>
</feature>
<keyword evidence="1" id="KW-0812">Transmembrane</keyword>
<evidence type="ECO:0000259" key="3">
    <source>
        <dbReference type="Pfam" id="PF01569"/>
    </source>
</evidence>